<dbReference type="SUPFAM" id="SSF49464">
    <property type="entry name" value="Carboxypeptidase regulatory domain-like"/>
    <property type="match status" value="1"/>
</dbReference>
<keyword evidence="2" id="KW-1185">Reference proteome</keyword>
<name>A0ABW0C389_9FLAO</name>
<dbReference type="Gene3D" id="2.60.40.1120">
    <property type="entry name" value="Carboxypeptidase-like, regulatory domain"/>
    <property type="match status" value="1"/>
</dbReference>
<proteinExistence type="predicted"/>
<reference evidence="2" key="1">
    <citation type="journal article" date="2019" name="Int. J. Syst. Evol. Microbiol.">
        <title>The Global Catalogue of Microorganisms (GCM) 10K type strain sequencing project: providing services to taxonomists for standard genome sequencing and annotation.</title>
        <authorList>
            <consortium name="The Broad Institute Genomics Platform"/>
            <consortium name="The Broad Institute Genome Sequencing Center for Infectious Disease"/>
            <person name="Wu L."/>
            <person name="Ma J."/>
        </authorList>
    </citation>
    <scope>NUCLEOTIDE SEQUENCE [LARGE SCALE GENOMIC DNA]</scope>
    <source>
        <strain evidence="2">JCM 17978</strain>
    </source>
</reference>
<dbReference type="Proteomes" id="UP001596162">
    <property type="component" value="Unassembled WGS sequence"/>
</dbReference>
<sequence>MKHVITAILLLVVSATFSQVKIEGIVKDSIGNPLELANVIAINQQTSKLESYGITNDQGRYKLTLEKNTDYKVQVSYIGMKTSDASISTKEADISRDFTLENDNALDEIELIYEMPVTVKGDTLIYNADSFNKGTERKLEDVLKNLPGVEINADGQIEVEGKVVSKVMVEGKDFFDGDSKLATKNIPANAVDKVQVLKNYAEVGQLSGVQNNQDNIAINIKLKEGKDAFWFGTVTAGAGVADDNGLYLAQPKLFYYSPKYSVNVIGDINNIGELAFTRRDYFNFAGGFNRPSQTSGTNLNLSDNGLDFLSLQNNRAKEINARFGAANFSYSPNDKLDLSGFGIYTGNKIRLQENSNVIYNDPELGIPDESTESNTTQRSDLGMLKLSAKYKPNASNQLDYEILGRMSQETQEQNVFSTVIGGIAQNEETNPFSLNQNLNYYYTLNENNIFAFEATHLLKDEDPFYNALLANDPTNNADMPNDPYDDTAEDLGMDQNQFIYDLSQNKRVKSNQLDAKLDYWNVLNNKSNINVTFGTILSNQKFNSDIFQTLDDGSIFNNQPVNYNPENDINYTFTDLYVGLHYQLKAGIFTFTPGLSAHAYSAKNEQFGVEYKDNFFRVLPDFNTRIQFKKSETLTFNYRMQTQFTDVNQLAEGLVLNRYNSFFTGNQELESSLAHNLSLMYFSFNMFNYTNVFARVNYTKNIDRIRTASQFQSGSVINVGTPFNSNYADESFSANGRFQRAFGKLRATAQANFSYAKFNQFISTRDNPGELTRSVNENYNQSYTASLRSNYREAPNFEVSYTYGIQDNDQGTRRTKFYTNAPKLEFDALIWKAFTLKSSYEYNLLSDEAGKINSFDFWDASLAYRKDADAKWEFEMKATNLLNTKSQSQTNAGSLSVSTNDYYIQPRFVTLRVIYNL</sequence>
<protein>
    <submittedName>
        <fullName evidence="1">Carboxypeptidase regulatory-like domain-containing protein</fullName>
    </submittedName>
</protein>
<evidence type="ECO:0000313" key="2">
    <source>
        <dbReference type="Proteomes" id="UP001596162"/>
    </source>
</evidence>
<accession>A0ABW0C389</accession>
<dbReference type="InterPro" id="IPR008969">
    <property type="entry name" value="CarboxyPept-like_regulatory"/>
</dbReference>
<dbReference type="RefSeq" id="WP_376858955.1">
    <property type="nucleotide sequence ID" value="NZ_JBHSLA010000001.1"/>
</dbReference>
<dbReference type="SUPFAM" id="SSF56935">
    <property type="entry name" value="Porins"/>
    <property type="match status" value="1"/>
</dbReference>
<evidence type="ECO:0000313" key="1">
    <source>
        <dbReference type="EMBL" id="MFC5194682.1"/>
    </source>
</evidence>
<dbReference type="EMBL" id="JBHSLA010000001">
    <property type="protein sequence ID" value="MFC5194682.1"/>
    <property type="molecule type" value="Genomic_DNA"/>
</dbReference>
<dbReference type="Pfam" id="PF13620">
    <property type="entry name" value="CarboxypepD_reg"/>
    <property type="match status" value="1"/>
</dbReference>
<organism evidence="1 2">
    <name type="scientific">Bizionia hallyeonensis</name>
    <dbReference type="NCBI Taxonomy" id="1123757"/>
    <lineage>
        <taxon>Bacteria</taxon>
        <taxon>Pseudomonadati</taxon>
        <taxon>Bacteroidota</taxon>
        <taxon>Flavobacteriia</taxon>
        <taxon>Flavobacteriales</taxon>
        <taxon>Flavobacteriaceae</taxon>
        <taxon>Bizionia</taxon>
    </lineage>
</organism>
<gene>
    <name evidence="1" type="ORF">ACFPH8_05010</name>
</gene>
<comment type="caution">
    <text evidence="1">The sequence shown here is derived from an EMBL/GenBank/DDBJ whole genome shotgun (WGS) entry which is preliminary data.</text>
</comment>